<proteinExistence type="predicted"/>
<protein>
    <submittedName>
        <fullName evidence="1">Uncharacterized protein</fullName>
    </submittedName>
</protein>
<organism evidence="1 2">
    <name type="scientific">Ferrimonas pelagia</name>
    <dbReference type="NCBI Taxonomy" id="1177826"/>
    <lineage>
        <taxon>Bacteria</taxon>
        <taxon>Pseudomonadati</taxon>
        <taxon>Pseudomonadota</taxon>
        <taxon>Gammaproteobacteria</taxon>
        <taxon>Alteromonadales</taxon>
        <taxon>Ferrimonadaceae</taxon>
        <taxon>Ferrimonas</taxon>
    </lineage>
</organism>
<accession>A0ABP9FGR7</accession>
<dbReference type="Proteomes" id="UP001499988">
    <property type="component" value="Unassembled WGS sequence"/>
</dbReference>
<comment type="caution">
    <text evidence="1">The sequence shown here is derived from an EMBL/GenBank/DDBJ whole genome shotgun (WGS) entry which is preliminary data.</text>
</comment>
<dbReference type="EMBL" id="BAABJZ010000106">
    <property type="protein sequence ID" value="GAA4902444.1"/>
    <property type="molecule type" value="Genomic_DNA"/>
</dbReference>
<sequence length="162" mass="18014">MKRLLVTWLPALIVLAGCGVSLNSGPDISLLPADYELNLLIADPEQAEQVLDTFTDHHWPIIASHSISLRWHSVTGKTLAKRYADKLNQRGLSRDQIHLSQRLEPLENNADLQISTSAYIVISPICQPTTVGKLNWQANVGCFTEGLRWKSMTSPEKAVSEK</sequence>
<gene>
    <name evidence="1" type="ORF">GCM10023333_40670</name>
</gene>
<name>A0ABP9FGR7_9GAMM</name>
<keyword evidence="2" id="KW-1185">Reference proteome</keyword>
<evidence type="ECO:0000313" key="1">
    <source>
        <dbReference type="EMBL" id="GAA4902444.1"/>
    </source>
</evidence>
<dbReference type="PROSITE" id="PS51257">
    <property type="entry name" value="PROKAR_LIPOPROTEIN"/>
    <property type="match status" value="1"/>
</dbReference>
<evidence type="ECO:0000313" key="2">
    <source>
        <dbReference type="Proteomes" id="UP001499988"/>
    </source>
</evidence>
<reference evidence="2" key="1">
    <citation type="journal article" date="2019" name="Int. J. Syst. Evol. Microbiol.">
        <title>The Global Catalogue of Microorganisms (GCM) 10K type strain sequencing project: providing services to taxonomists for standard genome sequencing and annotation.</title>
        <authorList>
            <consortium name="The Broad Institute Genomics Platform"/>
            <consortium name="The Broad Institute Genome Sequencing Center for Infectious Disease"/>
            <person name="Wu L."/>
            <person name="Ma J."/>
        </authorList>
    </citation>
    <scope>NUCLEOTIDE SEQUENCE [LARGE SCALE GENOMIC DNA]</scope>
    <source>
        <strain evidence="2">JCM 18401</strain>
    </source>
</reference>
<dbReference type="RefSeq" id="WP_345337356.1">
    <property type="nucleotide sequence ID" value="NZ_BAABJZ010000106.1"/>
</dbReference>